<evidence type="ECO:0000256" key="16">
    <source>
        <dbReference type="ARBA" id="ARBA00023180"/>
    </source>
</evidence>
<keyword evidence="10 17" id="KW-0547">Nucleotide-binding</keyword>
<evidence type="ECO:0000256" key="8">
    <source>
        <dbReference type="ARBA" id="ARBA00022734"/>
    </source>
</evidence>
<feature type="domain" description="Protein kinase" evidence="20">
    <location>
        <begin position="381"/>
        <end position="667"/>
    </location>
</feature>
<evidence type="ECO:0000256" key="2">
    <source>
        <dbReference type="ARBA" id="ARBA00008536"/>
    </source>
</evidence>
<proteinExistence type="inferred from homology"/>
<evidence type="ECO:0000256" key="15">
    <source>
        <dbReference type="ARBA" id="ARBA00023157"/>
    </source>
</evidence>
<evidence type="ECO:0000256" key="6">
    <source>
        <dbReference type="ARBA" id="ARBA00022692"/>
    </source>
</evidence>
<accession>A0A811PKA1</accession>
<dbReference type="FunFam" id="1.10.510.10:FF:000060">
    <property type="entry name" value="G-type lectin S-receptor-like serine/threonine-protein kinase"/>
    <property type="match status" value="1"/>
</dbReference>
<keyword evidence="8" id="KW-0430">Lectin</keyword>
<evidence type="ECO:0000256" key="7">
    <source>
        <dbReference type="ARBA" id="ARBA00022729"/>
    </source>
</evidence>
<dbReference type="PANTHER" id="PTHR27002">
    <property type="entry name" value="RECEPTOR-LIKE SERINE/THREONINE-PROTEIN KINASE SD1-8"/>
    <property type="match status" value="1"/>
</dbReference>
<sequence>MASAASSSPQLLLLFLLISTCFLPPHCLSLDAKEADNNTVEKIDSSELSFSFDFSNASSYDAGDLRFEGNASVHGNLINLACDSFGQSVDGCTGRMSYNHPVPFHHDDDGTAALASFSTSFTFVIKPDGEAAPGDGIAFFLSGYPSSMPPNTDGGSLGLMDNDAAAYGSGQFVAIEFDTYQNDDWGDPSDNHIGVDINTVRSSNTTDLNTASGSPSLKVNATMTATIQFNGTTGMLVASLRFHDHPSMEPAVVTYVLQDPKSWLPREVAVGFSAGSGTSTELHQILAWSFKSTLAAPRSPKGRQKDNYAKRKSKVLATAVVAPILALFICSIISFKFIKKHRKGTSSQDKEEDEALVWVAGRNSEFTVYDFLQVLEATNNFSEENKLGQGGFGLVYKGRFHDGLEIAVKRLASHSGQGFREFKNEIELIAKLQHTNLVRLLGCCSQGDERLLIYEYMPNKSLDFYIFDEIQRVLLDWNKRLAIIEGIAQGILYLHKHSRLRVIHRDLKASNILLHHEMNPKISDFGLAKIFGLNDTEGNTKRIVGTYGYMAPEYASEGLFSIKSDVYSFGVLTLEIVSGKRTSSVHQYGEFINLLGHAWQLWKDGLWLRLVDTSLGAECHTSHMMRCINIALLCVQENAVDRPTMSEVVAMLSSDSMALLEPKHPAYFHVRVRIEELSSIVESSGVNDVTISALHGR</sequence>
<keyword evidence="22" id="KW-1185">Reference proteome</keyword>
<dbReference type="GO" id="GO:0005524">
    <property type="term" value="F:ATP binding"/>
    <property type="evidence" value="ECO:0007669"/>
    <property type="project" value="UniProtKB-UniRule"/>
</dbReference>
<comment type="similarity">
    <text evidence="3">In the C-terminal section; belongs to the protein kinase superfamily. Ser/Thr protein kinase family.</text>
</comment>
<reference evidence="21" key="1">
    <citation type="submission" date="2020-10" db="EMBL/GenBank/DDBJ databases">
        <authorList>
            <person name="Han B."/>
            <person name="Lu T."/>
            <person name="Zhao Q."/>
            <person name="Huang X."/>
            <person name="Zhao Y."/>
        </authorList>
    </citation>
    <scope>NUCLEOTIDE SEQUENCE</scope>
</reference>
<dbReference type="Gene3D" id="2.60.120.200">
    <property type="match status" value="1"/>
</dbReference>
<dbReference type="InterPro" id="IPR000719">
    <property type="entry name" value="Prot_kinase_dom"/>
</dbReference>
<dbReference type="GO" id="GO:0005886">
    <property type="term" value="C:plasma membrane"/>
    <property type="evidence" value="ECO:0007669"/>
    <property type="project" value="TreeGrafter"/>
</dbReference>
<dbReference type="GO" id="GO:0030246">
    <property type="term" value="F:carbohydrate binding"/>
    <property type="evidence" value="ECO:0007669"/>
    <property type="project" value="UniProtKB-KW"/>
</dbReference>
<comment type="similarity">
    <text evidence="2">In the N-terminal section; belongs to the leguminous lectin family.</text>
</comment>
<evidence type="ECO:0000256" key="17">
    <source>
        <dbReference type="PROSITE-ProRule" id="PRU10141"/>
    </source>
</evidence>
<evidence type="ECO:0000256" key="14">
    <source>
        <dbReference type="ARBA" id="ARBA00023136"/>
    </source>
</evidence>
<comment type="caution">
    <text evidence="21">The sequence shown here is derived from an EMBL/GenBank/DDBJ whole genome shotgun (WGS) entry which is preliminary data.</text>
</comment>
<dbReference type="GO" id="GO:0006952">
    <property type="term" value="P:defense response"/>
    <property type="evidence" value="ECO:0007669"/>
    <property type="project" value="UniProtKB-ARBA"/>
</dbReference>
<keyword evidence="13 18" id="KW-1133">Transmembrane helix</keyword>
<protein>
    <recommendedName>
        <fullName evidence="20">Protein kinase domain-containing protein</fullName>
    </recommendedName>
</protein>
<keyword evidence="11" id="KW-0418">Kinase</keyword>
<dbReference type="CDD" id="cd06899">
    <property type="entry name" value="lectin_legume_LecRK_Arcelin_ConA"/>
    <property type="match status" value="1"/>
</dbReference>
<evidence type="ECO:0000256" key="4">
    <source>
        <dbReference type="ARBA" id="ARBA00022527"/>
    </source>
</evidence>
<dbReference type="PANTHER" id="PTHR27002:SF935">
    <property type="entry name" value="OS11G0681400 PROTEIN"/>
    <property type="match status" value="1"/>
</dbReference>
<dbReference type="SMART" id="SM00220">
    <property type="entry name" value="S_TKc"/>
    <property type="match status" value="1"/>
</dbReference>
<keyword evidence="6 18" id="KW-0812">Transmembrane</keyword>
<evidence type="ECO:0000256" key="13">
    <source>
        <dbReference type="ARBA" id="ARBA00022989"/>
    </source>
</evidence>
<evidence type="ECO:0000256" key="11">
    <source>
        <dbReference type="ARBA" id="ARBA00022777"/>
    </source>
</evidence>
<evidence type="ECO:0000256" key="1">
    <source>
        <dbReference type="ARBA" id="ARBA00004167"/>
    </source>
</evidence>
<keyword evidence="7 19" id="KW-0732">Signal</keyword>
<dbReference type="InterPro" id="IPR017441">
    <property type="entry name" value="Protein_kinase_ATP_BS"/>
</dbReference>
<keyword evidence="9" id="KW-0677">Repeat</keyword>
<evidence type="ECO:0000256" key="3">
    <source>
        <dbReference type="ARBA" id="ARBA00010217"/>
    </source>
</evidence>
<dbReference type="GO" id="GO:0004674">
    <property type="term" value="F:protein serine/threonine kinase activity"/>
    <property type="evidence" value="ECO:0007669"/>
    <property type="project" value="UniProtKB-KW"/>
</dbReference>
<evidence type="ECO:0000256" key="10">
    <source>
        <dbReference type="ARBA" id="ARBA00022741"/>
    </source>
</evidence>
<feature type="transmembrane region" description="Helical" evidence="18">
    <location>
        <begin position="315"/>
        <end position="338"/>
    </location>
</feature>
<evidence type="ECO:0000259" key="20">
    <source>
        <dbReference type="PROSITE" id="PS50011"/>
    </source>
</evidence>
<feature type="binding site" evidence="17">
    <location>
        <position position="409"/>
    </location>
    <ligand>
        <name>ATP</name>
        <dbReference type="ChEBI" id="CHEBI:30616"/>
    </ligand>
</feature>
<keyword evidence="14 18" id="KW-0472">Membrane</keyword>
<dbReference type="PROSITE" id="PS50011">
    <property type="entry name" value="PROTEIN_KINASE_DOM"/>
    <property type="match status" value="1"/>
</dbReference>
<dbReference type="PROSITE" id="PS00108">
    <property type="entry name" value="PROTEIN_KINASE_ST"/>
    <property type="match status" value="1"/>
</dbReference>
<feature type="chain" id="PRO_5032907435" description="Protein kinase domain-containing protein" evidence="19">
    <location>
        <begin position="30"/>
        <end position="697"/>
    </location>
</feature>
<dbReference type="OrthoDB" id="667374at2759"/>
<keyword evidence="12 17" id="KW-0067">ATP-binding</keyword>
<dbReference type="Gene3D" id="3.30.200.20">
    <property type="entry name" value="Phosphorylase Kinase, domain 1"/>
    <property type="match status" value="1"/>
</dbReference>
<evidence type="ECO:0000313" key="22">
    <source>
        <dbReference type="Proteomes" id="UP000604825"/>
    </source>
</evidence>
<dbReference type="InterPro" id="IPR011009">
    <property type="entry name" value="Kinase-like_dom_sf"/>
</dbReference>
<organism evidence="21 22">
    <name type="scientific">Miscanthus lutarioriparius</name>
    <dbReference type="NCBI Taxonomy" id="422564"/>
    <lineage>
        <taxon>Eukaryota</taxon>
        <taxon>Viridiplantae</taxon>
        <taxon>Streptophyta</taxon>
        <taxon>Embryophyta</taxon>
        <taxon>Tracheophyta</taxon>
        <taxon>Spermatophyta</taxon>
        <taxon>Magnoliopsida</taxon>
        <taxon>Liliopsida</taxon>
        <taxon>Poales</taxon>
        <taxon>Poaceae</taxon>
        <taxon>PACMAD clade</taxon>
        <taxon>Panicoideae</taxon>
        <taxon>Andropogonodae</taxon>
        <taxon>Andropogoneae</taxon>
        <taxon>Saccharinae</taxon>
        <taxon>Miscanthus</taxon>
    </lineage>
</organism>
<gene>
    <name evidence="21" type="ORF">NCGR_LOCUS28576</name>
</gene>
<evidence type="ECO:0000256" key="5">
    <source>
        <dbReference type="ARBA" id="ARBA00022679"/>
    </source>
</evidence>
<dbReference type="SUPFAM" id="SSF56112">
    <property type="entry name" value="Protein kinase-like (PK-like)"/>
    <property type="match status" value="1"/>
</dbReference>
<keyword evidence="4" id="KW-0723">Serine/threonine-protein kinase</keyword>
<dbReference type="AlphaFoldDB" id="A0A811PKA1"/>
<evidence type="ECO:0000313" key="21">
    <source>
        <dbReference type="EMBL" id="CAD6243425.1"/>
    </source>
</evidence>
<dbReference type="SUPFAM" id="SSF49899">
    <property type="entry name" value="Concanavalin A-like lectins/glucanases"/>
    <property type="match status" value="1"/>
</dbReference>
<dbReference type="PROSITE" id="PS00107">
    <property type="entry name" value="PROTEIN_KINASE_ATP"/>
    <property type="match status" value="1"/>
</dbReference>
<evidence type="ECO:0000256" key="9">
    <source>
        <dbReference type="ARBA" id="ARBA00022737"/>
    </source>
</evidence>
<evidence type="ECO:0000256" key="12">
    <source>
        <dbReference type="ARBA" id="ARBA00022840"/>
    </source>
</evidence>
<evidence type="ECO:0000256" key="19">
    <source>
        <dbReference type="SAM" id="SignalP"/>
    </source>
</evidence>
<dbReference type="EMBL" id="CAJGYO010000007">
    <property type="protein sequence ID" value="CAD6243425.1"/>
    <property type="molecule type" value="Genomic_DNA"/>
</dbReference>
<dbReference type="CDD" id="cd14066">
    <property type="entry name" value="STKc_IRAK"/>
    <property type="match status" value="1"/>
</dbReference>
<dbReference type="Gene3D" id="1.10.510.10">
    <property type="entry name" value="Transferase(Phosphotransferase) domain 1"/>
    <property type="match status" value="1"/>
</dbReference>
<evidence type="ECO:0000256" key="18">
    <source>
        <dbReference type="SAM" id="Phobius"/>
    </source>
</evidence>
<feature type="signal peptide" evidence="19">
    <location>
        <begin position="1"/>
        <end position="29"/>
    </location>
</feature>
<dbReference type="Proteomes" id="UP000604825">
    <property type="component" value="Unassembled WGS sequence"/>
</dbReference>
<dbReference type="Pfam" id="PF00139">
    <property type="entry name" value="Lectin_legB"/>
    <property type="match status" value="1"/>
</dbReference>
<name>A0A811PKA1_9POAL</name>
<dbReference type="InterPro" id="IPR001245">
    <property type="entry name" value="Ser-Thr/Tyr_kinase_cat_dom"/>
</dbReference>
<dbReference type="InterPro" id="IPR001220">
    <property type="entry name" value="Legume_lectin_dom"/>
</dbReference>
<keyword evidence="16" id="KW-0325">Glycoprotein</keyword>
<keyword evidence="5" id="KW-0808">Transferase</keyword>
<keyword evidence="15" id="KW-1015">Disulfide bond</keyword>
<comment type="subcellular location">
    <subcellularLocation>
        <location evidence="1">Membrane</location>
        <topology evidence="1">Single-pass membrane protein</topology>
    </subcellularLocation>
</comment>
<dbReference type="Pfam" id="PF07714">
    <property type="entry name" value="PK_Tyr_Ser-Thr"/>
    <property type="match status" value="1"/>
</dbReference>
<dbReference type="InterPro" id="IPR013320">
    <property type="entry name" value="ConA-like_dom_sf"/>
</dbReference>
<dbReference type="FunFam" id="3.30.200.20:FF:000142">
    <property type="entry name" value="Cysteine-rich receptor-like protein kinase 10"/>
    <property type="match status" value="1"/>
</dbReference>
<dbReference type="InterPro" id="IPR008271">
    <property type="entry name" value="Ser/Thr_kinase_AS"/>
</dbReference>